<feature type="transmembrane region" description="Helical" evidence="11">
    <location>
        <begin position="389"/>
        <end position="409"/>
    </location>
</feature>
<dbReference type="GO" id="GO:0046872">
    <property type="term" value="F:metal ion binding"/>
    <property type="evidence" value="ECO:0007669"/>
    <property type="project" value="UniProtKB-KW"/>
</dbReference>
<feature type="binding site" evidence="9">
    <location>
        <position position="594"/>
    </location>
    <ligand>
        <name>Na(+)</name>
        <dbReference type="ChEBI" id="CHEBI:29101"/>
        <label>1</label>
    </ligand>
</feature>
<comment type="similarity">
    <text evidence="2 10">Belongs to the sodium:neurotransmitter symporter (SNF) (TC 2.A.22) family.</text>
</comment>
<feature type="transmembrane region" description="Helical" evidence="11">
    <location>
        <begin position="691"/>
        <end position="715"/>
    </location>
</feature>
<dbReference type="GO" id="GO:0035725">
    <property type="term" value="P:sodium ion transmembrane transport"/>
    <property type="evidence" value="ECO:0007669"/>
    <property type="project" value="TreeGrafter"/>
</dbReference>
<accession>A0A8T0G570</accession>
<evidence type="ECO:0000313" key="13">
    <source>
        <dbReference type="Proteomes" id="UP000807504"/>
    </source>
</evidence>
<feature type="transmembrane region" description="Helical" evidence="11">
    <location>
        <begin position="235"/>
        <end position="254"/>
    </location>
</feature>
<dbReference type="InterPro" id="IPR000175">
    <property type="entry name" value="Na/ntran_symport"/>
</dbReference>
<feature type="binding site" evidence="9">
    <location>
        <position position="593"/>
    </location>
    <ligand>
        <name>Na(+)</name>
        <dbReference type="ChEBI" id="CHEBI:29101"/>
        <label>1</label>
    </ligand>
</feature>
<feature type="binding site" evidence="9">
    <location>
        <position position="214"/>
    </location>
    <ligand>
        <name>Na(+)</name>
        <dbReference type="ChEBI" id="CHEBI:29101"/>
        <label>1</label>
    </ligand>
</feature>
<feature type="binding site" evidence="9">
    <location>
        <position position="211"/>
    </location>
    <ligand>
        <name>Na(+)</name>
        <dbReference type="ChEBI" id="CHEBI:29101"/>
        <label>1</label>
    </ligand>
</feature>
<evidence type="ECO:0000256" key="5">
    <source>
        <dbReference type="ARBA" id="ARBA00022847"/>
    </source>
</evidence>
<comment type="caution">
    <text evidence="12">The sequence shown here is derived from an EMBL/GenBank/DDBJ whole genome shotgun (WGS) entry which is preliminary data.</text>
</comment>
<feature type="transmembrane region" description="Helical" evidence="11">
    <location>
        <begin position="274"/>
        <end position="305"/>
    </location>
</feature>
<keyword evidence="6 11" id="KW-1133">Transmembrane helix</keyword>
<feature type="transmembrane region" description="Helical" evidence="11">
    <location>
        <begin position="205"/>
        <end position="223"/>
    </location>
</feature>
<dbReference type="GO" id="GO:0006865">
    <property type="term" value="P:amino acid transport"/>
    <property type="evidence" value="ECO:0007669"/>
    <property type="project" value="TreeGrafter"/>
</dbReference>
<keyword evidence="3 10" id="KW-0813">Transport</keyword>
<dbReference type="SUPFAM" id="SSF161070">
    <property type="entry name" value="SNF-like"/>
    <property type="match status" value="1"/>
</dbReference>
<dbReference type="PROSITE" id="PS00610">
    <property type="entry name" value="NA_NEUROTRAN_SYMP_1"/>
    <property type="match status" value="1"/>
</dbReference>
<keyword evidence="9" id="KW-0915">Sodium</keyword>
<evidence type="ECO:0000256" key="9">
    <source>
        <dbReference type="PIRSR" id="PIRSR600175-1"/>
    </source>
</evidence>
<dbReference type="InterPro" id="IPR037272">
    <property type="entry name" value="SNS_sf"/>
</dbReference>
<reference evidence="12" key="1">
    <citation type="journal article" date="2020" name="bioRxiv">
        <title>Chromosome-level reference genome of the European wasp spider Argiope bruennichi: a resource for studies on range expansion and evolutionary adaptation.</title>
        <authorList>
            <person name="Sheffer M.M."/>
            <person name="Hoppe A."/>
            <person name="Krehenwinkel H."/>
            <person name="Uhl G."/>
            <person name="Kuss A.W."/>
            <person name="Jensen L."/>
            <person name="Jensen C."/>
            <person name="Gillespie R.G."/>
            <person name="Hoff K.J."/>
            <person name="Prost S."/>
        </authorList>
    </citation>
    <scope>NUCLEOTIDE SEQUENCE</scope>
</reference>
<dbReference type="Proteomes" id="UP000807504">
    <property type="component" value="Unassembled WGS sequence"/>
</dbReference>
<sequence length="720" mass="81131">MLHHPFISFSNFTTHTPRPHRGVAPPLRLFSHYPLVFSHPRTRNSSEDFSRSDGPRKIRVRTLRGRRSPDIFANIGGCDLYEHYALTSHPSAQPINPRSCNDPGSNLGPTSYKPNMQNLMRKQYSKSELPVGEKMELREMQGRLIGDNGDANPAYGSTNIAFDMSDVSPVRPGRMTVDMVSADEKSEFRPESDDTRESWDSKLQFMLATIGYAVGLGNVWRFPYLAQKNGGGAFLIPYFIMLFLEGIPCFYMELAVGQRLRKGAIGAWNFVSPYVGGIGITSAVVSFNVALYYNTIIAWCLYYFFQSFQSPLPWSECPRTEGPNHTWIKVPECQKSSPTEYFWYRQTLDISANIESPEAFNWRIALCLLLAWFFCYLCMAKGIASSGKVVYVTATFPYLVLVIFFFRGITLDGMEKGLEHLFTPDWSKLADPVVWLEAGTQIFFSLGLAFGGLIAFSSYNPVHNNCFRDALTVSICNCGTSMFAGIVVFSVLGFKAHSIHQRCELDRDLLLQPMYQNTTIPSVIPEDVINHLRQTIPNLPFDFPECDIQKELEKSASGTGLAFIAFTEAINQFPGAPFWSVLFFLMLFTLGIDSQFGTLEGVITSIVDMKLFPNVRKEILTGLTCLLCFFLSLIFSQGGGNYVFTLFDNYSGNFPLLIVAFFECIAISYIYGLKRFSDDIELMTGKRPSCYWLFCWKYVAPAAMLTILTASFVQISPSRK</sequence>
<keyword evidence="4 10" id="KW-0812">Transmembrane</keyword>
<organism evidence="12 13">
    <name type="scientific">Argiope bruennichi</name>
    <name type="common">Wasp spider</name>
    <name type="synonym">Aranea bruennichi</name>
    <dbReference type="NCBI Taxonomy" id="94029"/>
    <lineage>
        <taxon>Eukaryota</taxon>
        <taxon>Metazoa</taxon>
        <taxon>Ecdysozoa</taxon>
        <taxon>Arthropoda</taxon>
        <taxon>Chelicerata</taxon>
        <taxon>Arachnida</taxon>
        <taxon>Araneae</taxon>
        <taxon>Araneomorphae</taxon>
        <taxon>Entelegynae</taxon>
        <taxon>Araneoidea</taxon>
        <taxon>Araneidae</taxon>
        <taxon>Argiope</taxon>
    </lineage>
</organism>
<proteinExistence type="inferred from homology"/>
<dbReference type="PROSITE" id="PS50267">
    <property type="entry name" value="NA_NEUROTRAN_SYMP_3"/>
    <property type="match status" value="1"/>
</dbReference>
<feature type="binding site" evidence="9">
    <location>
        <position position="590"/>
    </location>
    <ligand>
        <name>Na(+)</name>
        <dbReference type="ChEBI" id="CHEBI:29101"/>
        <label>1</label>
    </ligand>
</feature>
<feature type="binding site" evidence="9">
    <location>
        <position position="477"/>
    </location>
    <ligand>
        <name>Na(+)</name>
        <dbReference type="ChEBI" id="CHEBI:29101"/>
        <label>1</label>
    </ligand>
</feature>
<evidence type="ECO:0000313" key="12">
    <source>
        <dbReference type="EMBL" id="KAF8797240.1"/>
    </source>
</evidence>
<keyword evidence="8" id="KW-0325">Glycoprotein</keyword>
<reference evidence="12" key="2">
    <citation type="submission" date="2020-06" db="EMBL/GenBank/DDBJ databases">
        <authorList>
            <person name="Sheffer M."/>
        </authorList>
    </citation>
    <scope>NUCLEOTIDE SEQUENCE</scope>
</reference>
<keyword evidence="9" id="KW-0479">Metal-binding</keyword>
<dbReference type="PRINTS" id="PR00176">
    <property type="entry name" value="NANEUSMPORT"/>
</dbReference>
<dbReference type="CDD" id="cd10332">
    <property type="entry name" value="SLC6sbd-B0AT-like"/>
    <property type="match status" value="1"/>
</dbReference>
<dbReference type="InterPro" id="IPR002438">
    <property type="entry name" value="Neutral_aa_SLC6"/>
</dbReference>
<dbReference type="NCBIfam" id="NF037979">
    <property type="entry name" value="Na_transp"/>
    <property type="match status" value="1"/>
</dbReference>
<dbReference type="PANTHER" id="PTHR11616:SF182">
    <property type="entry name" value="TRANSPORTER"/>
    <property type="match status" value="1"/>
</dbReference>
<keyword evidence="7 11" id="KW-0472">Membrane</keyword>
<evidence type="ECO:0000256" key="2">
    <source>
        <dbReference type="ARBA" id="ARBA00006459"/>
    </source>
</evidence>
<evidence type="ECO:0000256" key="10">
    <source>
        <dbReference type="RuleBase" id="RU003732"/>
    </source>
</evidence>
<feature type="transmembrane region" description="Helical" evidence="11">
    <location>
        <begin position="471"/>
        <end position="492"/>
    </location>
</feature>
<protein>
    <recommendedName>
        <fullName evidence="10">Transporter</fullName>
    </recommendedName>
</protein>
<evidence type="ECO:0000256" key="6">
    <source>
        <dbReference type="ARBA" id="ARBA00022989"/>
    </source>
</evidence>
<feature type="binding site" evidence="9">
    <location>
        <position position="445"/>
    </location>
    <ligand>
        <name>Na(+)</name>
        <dbReference type="ChEBI" id="CHEBI:29101"/>
        <label>1</label>
    </ligand>
</feature>
<evidence type="ECO:0000256" key="3">
    <source>
        <dbReference type="ARBA" id="ARBA00022448"/>
    </source>
</evidence>
<dbReference type="GO" id="GO:0015293">
    <property type="term" value="F:symporter activity"/>
    <property type="evidence" value="ECO:0007669"/>
    <property type="project" value="UniProtKB-KW"/>
</dbReference>
<evidence type="ECO:0000256" key="11">
    <source>
        <dbReference type="SAM" id="Phobius"/>
    </source>
</evidence>
<feature type="transmembrane region" description="Helical" evidence="11">
    <location>
        <begin position="360"/>
        <end position="377"/>
    </location>
</feature>
<feature type="binding site" evidence="9">
    <location>
        <position position="213"/>
    </location>
    <ligand>
        <name>Na(+)</name>
        <dbReference type="ChEBI" id="CHEBI:29101"/>
        <label>1</label>
    </ligand>
</feature>
<evidence type="ECO:0000256" key="8">
    <source>
        <dbReference type="ARBA" id="ARBA00023180"/>
    </source>
</evidence>
<feature type="transmembrane region" description="Helical" evidence="11">
    <location>
        <begin position="650"/>
        <end position="671"/>
    </location>
</feature>
<keyword evidence="13" id="KW-1185">Reference proteome</keyword>
<dbReference type="PANTHER" id="PTHR11616">
    <property type="entry name" value="SODIUM/CHLORIDE DEPENDENT TRANSPORTER"/>
    <property type="match status" value="1"/>
</dbReference>
<gene>
    <name evidence="12" type="ORF">HNY73_001525</name>
</gene>
<dbReference type="EMBL" id="JABXBU010000001">
    <property type="protein sequence ID" value="KAF8797240.1"/>
    <property type="molecule type" value="Genomic_DNA"/>
</dbReference>
<feature type="binding site" evidence="9">
    <location>
        <position position="218"/>
    </location>
    <ligand>
        <name>Na(+)</name>
        <dbReference type="ChEBI" id="CHEBI:29101"/>
        <label>1</label>
    </ligand>
</feature>
<comment type="subcellular location">
    <subcellularLocation>
        <location evidence="1">Membrane</location>
        <topology evidence="1">Multi-pass membrane protein</topology>
    </subcellularLocation>
</comment>
<keyword evidence="5 10" id="KW-0769">Symport</keyword>
<dbReference type="PRINTS" id="PR01206">
    <property type="entry name" value="ORPHTRNSPORT"/>
</dbReference>
<feature type="transmembrane region" description="Helical" evidence="11">
    <location>
        <begin position="442"/>
        <end position="459"/>
    </location>
</feature>
<dbReference type="GO" id="GO:0005886">
    <property type="term" value="C:plasma membrane"/>
    <property type="evidence" value="ECO:0007669"/>
    <property type="project" value="InterPro"/>
</dbReference>
<evidence type="ECO:0000256" key="4">
    <source>
        <dbReference type="ARBA" id="ARBA00022692"/>
    </source>
</evidence>
<evidence type="ECO:0000256" key="1">
    <source>
        <dbReference type="ARBA" id="ARBA00004141"/>
    </source>
</evidence>
<dbReference type="AlphaFoldDB" id="A0A8T0G570"/>
<name>A0A8T0G570_ARGBR</name>
<dbReference type="Pfam" id="PF00209">
    <property type="entry name" value="SNF"/>
    <property type="match status" value="1"/>
</dbReference>
<evidence type="ECO:0000256" key="7">
    <source>
        <dbReference type="ARBA" id="ARBA00023136"/>
    </source>
</evidence>
<feature type="transmembrane region" description="Helical" evidence="11">
    <location>
        <begin position="619"/>
        <end position="638"/>
    </location>
</feature>